<dbReference type="WBParaSite" id="PgE033_g005_t01">
    <property type="protein sequence ID" value="PgE033_g005_t01"/>
    <property type="gene ID" value="PgE033_g005"/>
</dbReference>
<reference evidence="2 3" key="1">
    <citation type="submission" date="2022-11" db="UniProtKB">
        <authorList>
            <consortium name="WormBaseParasite"/>
        </authorList>
    </citation>
    <scope>IDENTIFICATION</scope>
</reference>
<dbReference type="Proteomes" id="UP000887569">
    <property type="component" value="Unplaced"/>
</dbReference>
<dbReference type="AlphaFoldDB" id="A0A914ZYS3"/>
<accession>A0A914ZYS3</accession>
<organism evidence="1 3">
    <name type="scientific">Parascaris univalens</name>
    <name type="common">Nematode worm</name>
    <dbReference type="NCBI Taxonomy" id="6257"/>
    <lineage>
        <taxon>Eukaryota</taxon>
        <taxon>Metazoa</taxon>
        <taxon>Ecdysozoa</taxon>
        <taxon>Nematoda</taxon>
        <taxon>Chromadorea</taxon>
        <taxon>Rhabditida</taxon>
        <taxon>Spirurina</taxon>
        <taxon>Ascaridomorpha</taxon>
        <taxon>Ascaridoidea</taxon>
        <taxon>Ascarididae</taxon>
        <taxon>Parascaris</taxon>
    </lineage>
</organism>
<sequence>MVVDGVVEMFMAMWAHYDDRISAGNLRLIHVPDFTIALRPLNRHHILSQDGHISDVGNILLVRFSVDDDYSFNVEHTAAGDALYGYQRGNFLKDRIFLKVSSQEMETHVWIGRQVCVGMLRANGRVRFVSSCSGSPPLHCRHGMTQCLSKSFRDCCQRSKLNII</sequence>
<name>A0A914ZYS3_PARUN</name>
<evidence type="ECO:0000313" key="3">
    <source>
        <dbReference type="WBParaSite" id="PgE033_g005_t02"/>
    </source>
</evidence>
<dbReference type="WBParaSite" id="PgE033_g005_t02">
    <property type="protein sequence ID" value="PgE033_g005_t02"/>
    <property type="gene ID" value="PgE033_g005"/>
</dbReference>
<evidence type="ECO:0000313" key="2">
    <source>
        <dbReference type="WBParaSite" id="PgE033_g005_t01"/>
    </source>
</evidence>
<proteinExistence type="predicted"/>
<protein>
    <submittedName>
        <fullName evidence="2 3">Galectin</fullName>
    </submittedName>
</protein>
<evidence type="ECO:0000313" key="1">
    <source>
        <dbReference type="Proteomes" id="UP000887569"/>
    </source>
</evidence>
<keyword evidence="1" id="KW-1185">Reference proteome</keyword>